<dbReference type="KEGG" id="hja:BST95_09205"/>
<feature type="chain" id="PRO_5042945679" evidence="1">
    <location>
        <begin position="23"/>
        <end position="106"/>
    </location>
</feature>
<keyword evidence="4" id="KW-1185">Reference proteome</keyword>
<comment type="caution">
    <text evidence="3">The sequence shown here is derived from an EMBL/GenBank/DDBJ whole genome shotgun (WGS) entry which is preliminary data.</text>
</comment>
<feature type="domain" description="DUF4124" evidence="2">
    <location>
        <begin position="13"/>
        <end position="56"/>
    </location>
</feature>
<sequence>MKRPLISIILLGSLALGPSALAGVYMCVDPDTGKKTFTDRACPSKGKGSKVKVETTNFGEGVANKRRANATWTSHIDTTVSGRKNFKDDPAVTTHVNGNGLLGAGS</sequence>
<dbReference type="AlphaFoldDB" id="A0AAP8SNR8"/>
<evidence type="ECO:0000256" key="1">
    <source>
        <dbReference type="SAM" id="SignalP"/>
    </source>
</evidence>
<evidence type="ECO:0000313" key="4">
    <source>
        <dbReference type="Proteomes" id="UP000235162"/>
    </source>
</evidence>
<protein>
    <submittedName>
        <fullName evidence="3">DUF4124 domain-containing protein</fullName>
    </submittedName>
</protein>
<dbReference type="Pfam" id="PF13511">
    <property type="entry name" value="DUF4124"/>
    <property type="match status" value="1"/>
</dbReference>
<reference evidence="3 4" key="1">
    <citation type="submission" date="2018-01" db="EMBL/GenBank/DDBJ databases">
        <title>The draft genome sequence of Halioglobus japonicus S1-36.</title>
        <authorList>
            <person name="Du Z.-J."/>
            <person name="Shi M.-J."/>
        </authorList>
    </citation>
    <scope>NUCLEOTIDE SEQUENCE [LARGE SCALE GENOMIC DNA]</scope>
    <source>
        <strain evidence="3 4">S1-36</strain>
    </source>
</reference>
<feature type="signal peptide" evidence="1">
    <location>
        <begin position="1"/>
        <end position="22"/>
    </location>
</feature>
<dbReference type="RefSeq" id="WP_084199013.1">
    <property type="nucleotide sequence ID" value="NZ_BMYL01000002.1"/>
</dbReference>
<keyword evidence="1" id="KW-0732">Signal</keyword>
<name>A0AAP8SNR8_9GAMM</name>
<dbReference type="EMBL" id="PKUR01000002">
    <property type="protein sequence ID" value="PLW86403.1"/>
    <property type="molecule type" value="Genomic_DNA"/>
</dbReference>
<proteinExistence type="predicted"/>
<dbReference type="InterPro" id="IPR025392">
    <property type="entry name" value="DUF4124"/>
</dbReference>
<evidence type="ECO:0000259" key="2">
    <source>
        <dbReference type="Pfam" id="PF13511"/>
    </source>
</evidence>
<gene>
    <name evidence="3" type="ORF">C0029_08245</name>
</gene>
<accession>A0AAP8SNR8</accession>
<dbReference type="Proteomes" id="UP000235162">
    <property type="component" value="Unassembled WGS sequence"/>
</dbReference>
<organism evidence="3 4">
    <name type="scientific">Halioglobus japonicus</name>
    <dbReference type="NCBI Taxonomy" id="930805"/>
    <lineage>
        <taxon>Bacteria</taxon>
        <taxon>Pseudomonadati</taxon>
        <taxon>Pseudomonadota</taxon>
        <taxon>Gammaproteobacteria</taxon>
        <taxon>Cellvibrionales</taxon>
        <taxon>Halieaceae</taxon>
        <taxon>Halioglobus</taxon>
    </lineage>
</organism>
<evidence type="ECO:0000313" key="3">
    <source>
        <dbReference type="EMBL" id="PLW86403.1"/>
    </source>
</evidence>